<sequence length="103" mass="11382">MKDVLHGSILKIGWVAVLPPGSWVNDRAHGPRFKAGFLKATQATTVEGIEKYLGSGMIRGIEPTAMIRVLPGISFALTDTIDERHCGRRSKPPSPLEFDARRW</sequence>
<protein>
    <submittedName>
        <fullName evidence="1">Uncharacterized protein</fullName>
    </submittedName>
</protein>
<evidence type="ECO:0000313" key="2">
    <source>
        <dbReference type="Proteomes" id="UP000185494"/>
    </source>
</evidence>
<evidence type="ECO:0000313" key="1">
    <source>
        <dbReference type="EMBL" id="APT60389.1"/>
    </source>
</evidence>
<keyword evidence="1" id="KW-0614">Plasmid</keyword>
<organism evidence="1 2">
    <name type="scientific">Roseomonas gilardii</name>
    <dbReference type="NCBI Taxonomy" id="257708"/>
    <lineage>
        <taxon>Bacteria</taxon>
        <taxon>Pseudomonadati</taxon>
        <taxon>Pseudomonadota</taxon>
        <taxon>Alphaproteobacteria</taxon>
        <taxon>Acetobacterales</taxon>
        <taxon>Roseomonadaceae</taxon>
        <taxon>Roseomonas</taxon>
    </lineage>
</organism>
<proteinExistence type="predicted"/>
<dbReference type="Proteomes" id="UP000185494">
    <property type="component" value="Chromosome 2"/>
</dbReference>
<name>A0A1L7ANR8_9PROT</name>
<dbReference type="EMBL" id="CP015586">
    <property type="protein sequence ID" value="APT60389.1"/>
    <property type="molecule type" value="Genomic_DNA"/>
</dbReference>
<gene>
    <name evidence="1" type="ORF">RGI145_23895</name>
</gene>
<accession>A0A1L7ANR8</accession>
<geneLocation type="plasmid" evidence="1 2">
    <name>2</name>
</geneLocation>
<dbReference type="AlphaFoldDB" id="A0A1L7ANR8"/>
<dbReference type="KEGG" id="rgi:RGI145_23895"/>
<reference evidence="1 2" key="1">
    <citation type="submission" date="2016-05" db="EMBL/GenBank/DDBJ databases">
        <title>Complete Genome and Methylome Analysis of Psychrotrophic Bacterial Isolates from Antarctic Lake Untersee.</title>
        <authorList>
            <person name="Fomenkov A."/>
            <person name="Akimov V.N."/>
            <person name="Vasilyeva L.V."/>
            <person name="Andersen D."/>
            <person name="Vincze T."/>
            <person name="Roberts R.J."/>
        </authorList>
    </citation>
    <scope>NUCLEOTIDE SEQUENCE [LARGE SCALE GENOMIC DNA]</scope>
    <source>
        <strain evidence="1 2">U14-5</strain>
        <plasmid evidence="2">Plasmid 2</plasmid>
    </source>
</reference>